<evidence type="ECO:0000313" key="4">
    <source>
        <dbReference type="Proteomes" id="UP001634394"/>
    </source>
</evidence>
<evidence type="ECO:0000313" key="3">
    <source>
        <dbReference type="EMBL" id="KAL3861677.1"/>
    </source>
</evidence>
<reference evidence="3 4" key="1">
    <citation type="submission" date="2024-11" db="EMBL/GenBank/DDBJ databases">
        <title>Chromosome-level genome assembly of the freshwater bivalve Anodonta woodiana.</title>
        <authorList>
            <person name="Chen X."/>
        </authorList>
    </citation>
    <scope>NUCLEOTIDE SEQUENCE [LARGE SCALE GENOMIC DNA]</scope>
    <source>
        <strain evidence="3">MN2024</strain>
        <tissue evidence="3">Gills</tissue>
    </source>
</reference>
<name>A0ABD3VJB5_SINWO</name>
<feature type="binding site" evidence="1">
    <location>
        <position position="139"/>
    </location>
    <ligand>
        <name>Zn(2+)</name>
        <dbReference type="ChEBI" id="CHEBI:29105"/>
        <note>catalytic</note>
    </ligand>
</feature>
<dbReference type="Pfam" id="PF01421">
    <property type="entry name" value="Reprolysin"/>
    <property type="match status" value="1"/>
</dbReference>
<feature type="non-terminal residue" evidence="3">
    <location>
        <position position="1"/>
    </location>
</feature>
<dbReference type="GO" id="GO:0046872">
    <property type="term" value="F:metal ion binding"/>
    <property type="evidence" value="ECO:0007669"/>
    <property type="project" value="UniProtKB-KW"/>
</dbReference>
<dbReference type="Gene3D" id="3.40.390.10">
    <property type="entry name" value="Collagenase (Catalytic Domain)"/>
    <property type="match status" value="1"/>
</dbReference>
<dbReference type="InterPro" id="IPR001590">
    <property type="entry name" value="Peptidase_M12B"/>
</dbReference>
<dbReference type="PROSITE" id="PS50215">
    <property type="entry name" value="ADAM_MEPRO"/>
    <property type="match status" value="1"/>
</dbReference>
<feature type="binding site" evidence="1">
    <location>
        <position position="149"/>
    </location>
    <ligand>
        <name>Zn(2+)</name>
        <dbReference type="ChEBI" id="CHEBI:29105"/>
        <note>catalytic</note>
    </ligand>
</feature>
<keyword evidence="1" id="KW-0479">Metal-binding</keyword>
<keyword evidence="4" id="KW-1185">Reference proteome</keyword>
<dbReference type="EMBL" id="JBJQND010000011">
    <property type="protein sequence ID" value="KAL3861677.1"/>
    <property type="molecule type" value="Genomic_DNA"/>
</dbReference>
<feature type="binding site" evidence="1">
    <location>
        <position position="143"/>
    </location>
    <ligand>
        <name>Zn(2+)</name>
        <dbReference type="ChEBI" id="CHEBI:29105"/>
        <note>catalytic</note>
    </ligand>
</feature>
<dbReference type="AlphaFoldDB" id="A0ABD3VJB5"/>
<proteinExistence type="predicted"/>
<comment type="caution">
    <text evidence="3">The sequence shown here is derived from an EMBL/GenBank/DDBJ whole genome shotgun (WGS) entry which is preliminary data.</text>
</comment>
<accession>A0ABD3VJB5</accession>
<comment type="caution">
    <text evidence="1">Lacks conserved residue(s) required for the propagation of feature annotation.</text>
</comment>
<protein>
    <recommendedName>
        <fullName evidence="2">Peptidase M12B domain-containing protein</fullName>
    </recommendedName>
</protein>
<feature type="non-terminal residue" evidence="3">
    <location>
        <position position="200"/>
    </location>
</feature>
<organism evidence="3 4">
    <name type="scientific">Sinanodonta woodiana</name>
    <name type="common">Chinese pond mussel</name>
    <name type="synonym">Anodonta woodiana</name>
    <dbReference type="NCBI Taxonomy" id="1069815"/>
    <lineage>
        <taxon>Eukaryota</taxon>
        <taxon>Metazoa</taxon>
        <taxon>Spiralia</taxon>
        <taxon>Lophotrochozoa</taxon>
        <taxon>Mollusca</taxon>
        <taxon>Bivalvia</taxon>
        <taxon>Autobranchia</taxon>
        <taxon>Heteroconchia</taxon>
        <taxon>Palaeoheterodonta</taxon>
        <taxon>Unionida</taxon>
        <taxon>Unionoidea</taxon>
        <taxon>Unionidae</taxon>
        <taxon>Unioninae</taxon>
        <taxon>Sinanodonta</taxon>
    </lineage>
</organism>
<dbReference type="InterPro" id="IPR024079">
    <property type="entry name" value="MetalloPept_cat_dom_sf"/>
</dbReference>
<feature type="domain" description="Peptidase M12B" evidence="2">
    <location>
        <begin position="106"/>
        <end position="200"/>
    </location>
</feature>
<gene>
    <name evidence="3" type="ORF">ACJMK2_007701</name>
</gene>
<dbReference type="Proteomes" id="UP001634394">
    <property type="component" value="Unassembled WGS sequence"/>
</dbReference>
<sequence length="200" mass="22711">NGNIRLGDRSYKMRPSEAYAIPSYFLELMDLRGKRYVLQDQAPVLSGMSEQNNEETSGVENNVEDKYTDLPRRMPYPYEQDKQNLFIKRDGMFEAGNVQHIQNIFSTGRSITGGICDAGRRVSIVHVTDFDKTTRTAAHALGHALRALHDGEYAYSTCRPEHKFIMSPSPPVFKTGFRYGLNPWTFSDCSVGSFRETLVK</sequence>
<keyword evidence="1" id="KW-0862">Zinc</keyword>
<evidence type="ECO:0000259" key="2">
    <source>
        <dbReference type="PROSITE" id="PS50215"/>
    </source>
</evidence>
<evidence type="ECO:0000256" key="1">
    <source>
        <dbReference type="PROSITE-ProRule" id="PRU00276"/>
    </source>
</evidence>
<dbReference type="SUPFAM" id="SSF55486">
    <property type="entry name" value="Metalloproteases ('zincins'), catalytic domain"/>
    <property type="match status" value="1"/>
</dbReference>